<comment type="similarity">
    <text evidence="2">Belongs to the methyl-accepting chemotaxis (MCP) protein family.</text>
</comment>
<dbReference type="SMART" id="SM00283">
    <property type="entry name" value="MA"/>
    <property type="match status" value="1"/>
</dbReference>
<proteinExistence type="inferred from homology"/>
<dbReference type="InterPro" id="IPR004089">
    <property type="entry name" value="MCPsignal_dom"/>
</dbReference>
<sequence length="525" mass="56645">MAQPTPSSPVDAAAAEGGSAQLTQDLVVLERVIDRSAAGAARTSVRVQSLAREIDQILTSTRAIQETLEGLGGNISQAASAAEEGAESTRRMADLTQKGRQESDQAVSTVRQLQQQTQITSERLESLMGHILQVNEVSLVIGEIADRTGMLSLNAAIEAAHAGAAGRGFAVVAEEVRKLADRTSKQTQEIADLLEAIRKDLDPAREAMDRSLGLASETRTQVEAVEQRFSGIADLAESTAGHVSSIAQTATDEHAAARTLVEASGRLLESTGSLKSGAEAVAQDAFSLSFLSEEGHRHLAAYDTGTLFHRALRLARELAGTSAGILEAPVAEGRIRKEDLLALDYREIYGSEIQGLSNFFNVLRVPHEGFTPPKFRTAYDAFVEKPLQAAFDRVLEAEPRLTFALILDLNSYAPSHNKCFSKDWTGQPDKDLAGNRVKRFFTDNRVLVRGARHGLGAAAEALPDRVGRMEFQRVADLSEQATSPEDFLVQTYARDTGAIITVITVPLHVFGQRYGVSLLGWSSED</sequence>
<evidence type="ECO:0000313" key="6">
    <source>
        <dbReference type="Proteomes" id="UP001165069"/>
    </source>
</evidence>
<reference evidence="5 6" key="1">
    <citation type="journal article" date="2023" name="Antonie Van Leeuwenhoek">
        <title>Mesoterricola silvestris gen. nov., sp. nov., Mesoterricola sediminis sp. nov., Geothrix oryzae sp. nov., Geothrix edaphica sp. nov., Geothrix rubra sp. nov., and Geothrix limicola sp. nov., six novel members of Acidobacteriota isolated from soils.</title>
        <authorList>
            <person name="Itoh H."/>
            <person name="Sugisawa Y."/>
            <person name="Mise K."/>
            <person name="Xu Z."/>
            <person name="Kuniyasu M."/>
            <person name="Ushijima N."/>
            <person name="Kawano K."/>
            <person name="Kobayashi E."/>
            <person name="Shiratori Y."/>
            <person name="Masuda Y."/>
            <person name="Senoo K."/>
        </authorList>
    </citation>
    <scope>NUCLEOTIDE SEQUENCE [LARGE SCALE GENOMIC DNA]</scope>
    <source>
        <strain evidence="5 6">Red804</strain>
    </source>
</reference>
<dbReference type="Proteomes" id="UP001165069">
    <property type="component" value="Unassembled WGS sequence"/>
</dbReference>
<name>A0ABQ5QDH5_9BACT</name>
<evidence type="ECO:0000313" key="5">
    <source>
        <dbReference type="EMBL" id="GLH72386.1"/>
    </source>
</evidence>
<dbReference type="Pfam" id="PF00015">
    <property type="entry name" value="MCPsignal"/>
    <property type="match status" value="1"/>
</dbReference>
<keyword evidence="1 3" id="KW-0807">Transducer</keyword>
<dbReference type="InterPro" id="IPR004090">
    <property type="entry name" value="Chemotax_Me-accpt_rcpt"/>
</dbReference>
<comment type="caution">
    <text evidence="5">The sequence shown here is derived from an EMBL/GenBank/DDBJ whole genome shotgun (WGS) entry which is preliminary data.</text>
</comment>
<organism evidence="5 6">
    <name type="scientific">Geothrix limicola</name>
    <dbReference type="NCBI Taxonomy" id="2927978"/>
    <lineage>
        <taxon>Bacteria</taxon>
        <taxon>Pseudomonadati</taxon>
        <taxon>Acidobacteriota</taxon>
        <taxon>Holophagae</taxon>
        <taxon>Holophagales</taxon>
        <taxon>Holophagaceae</taxon>
        <taxon>Geothrix</taxon>
    </lineage>
</organism>
<dbReference type="RefSeq" id="WP_285570887.1">
    <property type="nucleotide sequence ID" value="NZ_BSDE01000001.1"/>
</dbReference>
<keyword evidence="6" id="KW-1185">Reference proteome</keyword>
<accession>A0ABQ5QDH5</accession>
<dbReference type="Gene3D" id="1.10.287.950">
    <property type="entry name" value="Methyl-accepting chemotaxis protein"/>
    <property type="match status" value="1"/>
</dbReference>
<protein>
    <submittedName>
        <fullName evidence="5">Chemotaxis transducer</fullName>
    </submittedName>
</protein>
<feature type="domain" description="Methyl-accepting transducer" evidence="4">
    <location>
        <begin position="32"/>
        <end position="269"/>
    </location>
</feature>
<dbReference type="EMBL" id="BSDE01000001">
    <property type="protein sequence ID" value="GLH72386.1"/>
    <property type="molecule type" value="Genomic_DNA"/>
</dbReference>
<evidence type="ECO:0000256" key="2">
    <source>
        <dbReference type="ARBA" id="ARBA00029447"/>
    </source>
</evidence>
<dbReference type="SUPFAM" id="SSF58104">
    <property type="entry name" value="Methyl-accepting chemotaxis protein (MCP) signaling domain"/>
    <property type="match status" value="1"/>
</dbReference>
<evidence type="ECO:0000259" key="4">
    <source>
        <dbReference type="PROSITE" id="PS50111"/>
    </source>
</evidence>
<dbReference type="PANTHER" id="PTHR32089:SF112">
    <property type="entry name" value="LYSOZYME-LIKE PROTEIN-RELATED"/>
    <property type="match status" value="1"/>
</dbReference>
<dbReference type="PRINTS" id="PR00260">
    <property type="entry name" value="CHEMTRNSDUCR"/>
</dbReference>
<gene>
    <name evidence="5" type="ORF">GETHLI_08880</name>
</gene>
<evidence type="ECO:0000256" key="1">
    <source>
        <dbReference type="ARBA" id="ARBA00023224"/>
    </source>
</evidence>
<evidence type="ECO:0000256" key="3">
    <source>
        <dbReference type="PROSITE-ProRule" id="PRU00284"/>
    </source>
</evidence>
<dbReference type="PROSITE" id="PS50111">
    <property type="entry name" value="CHEMOTAXIS_TRANSDUC_2"/>
    <property type="match status" value="1"/>
</dbReference>
<dbReference type="PANTHER" id="PTHR32089">
    <property type="entry name" value="METHYL-ACCEPTING CHEMOTAXIS PROTEIN MCPB"/>
    <property type="match status" value="1"/>
</dbReference>